<keyword evidence="4" id="KW-1185">Reference proteome</keyword>
<gene>
    <name evidence="3" type="ORF">MNOR_LOCUS32575</name>
</gene>
<accession>A0AAV2S8P3</accession>
<feature type="signal peptide" evidence="2">
    <location>
        <begin position="1"/>
        <end position="26"/>
    </location>
</feature>
<keyword evidence="1" id="KW-0812">Transmembrane</keyword>
<sequence length="106" mass="11983">MVAATTSRLVLICSCVWLKLLLTSSATPPPWPSRSFLYVLYFLLVNGTLFGNLVSCSATISGLNFVRRHCRCVSLCLRLFRFHCNMVLDGLYIMLFIGRDLTDYVP</sequence>
<feature type="chain" id="PRO_5043954535" evidence="2">
    <location>
        <begin position="27"/>
        <end position="106"/>
    </location>
</feature>
<dbReference type="Proteomes" id="UP001497623">
    <property type="component" value="Unassembled WGS sequence"/>
</dbReference>
<feature type="transmembrane region" description="Helical" evidence="1">
    <location>
        <begin position="36"/>
        <end position="63"/>
    </location>
</feature>
<evidence type="ECO:0000256" key="1">
    <source>
        <dbReference type="SAM" id="Phobius"/>
    </source>
</evidence>
<dbReference type="EMBL" id="CAXKWB010044597">
    <property type="protein sequence ID" value="CAL4160962.1"/>
    <property type="molecule type" value="Genomic_DNA"/>
</dbReference>
<organism evidence="3 4">
    <name type="scientific">Meganyctiphanes norvegica</name>
    <name type="common">Northern krill</name>
    <name type="synonym">Thysanopoda norvegica</name>
    <dbReference type="NCBI Taxonomy" id="48144"/>
    <lineage>
        <taxon>Eukaryota</taxon>
        <taxon>Metazoa</taxon>
        <taxon>Ecdysozoa</taxon>
        <taxon>Arthropoda</taxon>
        <taxon>Crustacea</taxon>
        <taxon>Multicrustacea</taxon>
        <taxon>Malacostraca</taxon>
        <taxon>Eumalacostraca</taxon>
        <taxon>Eucarida</taxon>
        <taxon>Euphausiacea</taxon>
        <taxon>Euphausiidae</taxon>
        <taxon>Meganyctiphanes</taxon>
    </lineage>
</organism>
<comment type="caution">
    <text evidence="3">The sequence shown here is derived from an EMBL/GenBank/DDBJ whole genome shotgun (WGS) entry which is preliminary data.</text>
</comment>
<evidence type="ECO:0000313" key="3">
    <source>
        <dbReference type="EMBL" id="CAL4160962.1"/>
    </source>
</evidence>
<evidence type="ECO:0000256" key="2">
    <source>
        <dbReference type="SAM" id="SignalP"/>
    </source>
</evidence>
<name>A0AAV2S8P3_MEGNR</name>
<evidence type="ECO:0000313" key="4">
    <source>
        <dbReference type="Proteomes" id="UP001497623"/>
    </source>
</evidence>
<reference evidence="3 4" key="1">
    <citation type="submission" date="2024-05" db="EMBL/GenBank/DDBJ databases">
        <authorList>
            <person name="Wallberg A."/>
        </authorList>
    </citation>
    <scope>NUCLEOTIDE SEQUENCE [LARGE SCALE GENOMIC DNA]</scope>
</reference>
<dbReference type="AlphaFoldDB" id="A0AAV2S8P3"/>
<feature type="transmembrane region" description="Helical" evidence="1">
    <location>
        <begin position="75"/>
        <end position="97"/>
    </location>
</feature>
<keyword evidence="1" id="KW-0472">Membrane</keyword>
<keyword evidence="2" id="KW-0732">Signal</keyword>
<keyword evidence="1" id="KW-1133">Transmembrane helix</keyword>
<protein>
    <submittedName>
        <fullName evidence="3">Uncharacterized protein</fullName>
    </submittedName>
</protein>
<proteinExistence type="predicted"/>